<comment type="caution">
    <text evidence="4">The sequence shown here is derived from an EMBL/GenBank/DDBJ whole genome shotgun (WGS) entry which is preliminary data.</text>
</comment>
<sequence length="317" mass="35308">MPGDTSESTPRNTQRAPRSCRSCASRKVKCDKHIPCSKCVRRGDAESCSREMVMVRGMVTSAKDPSSTPSYQELLKENNRLRDALGAVNSKALDQSDSALSTRRRKPHHLLENLDVLDSKLLAPSSPPVNPPQKLQWAHIILPGRECSEALIAFDKTWNSWAHYALEYPTFEHEHDDFMNSIENGASLSDMDPAWLSVYFSVITTALLMADEDYALTLHLPGDPQALLHNWALSLHVFTAAIFLLRESKAASPTENVDFSKEVEMAISYLDEIKSRNLVADKASKILRIALAEDDIWNMDTGVESDLSSFIDSDVSS</sequence>
<dbReference type="PANTHER" id="PTHR31001:SF76">
    <property type="entry name" value="ZN(2)-C6 FUNGAL-TYPE DOMAIN-CONTAINING PROTEIN"/>
    <property type="match status" value="1"/>
</dbReference>
<dbReference type="CDD" id="cd00067">
    <property type="entry name" value="GAL4"/>
    <property type="match status" value="1"/>
</dbReference>
<dbReference type="Gene3D" id="4.10.240.10">
    <property type="entry name" value="Zn(2)-C6 fungal-type DNA-binding domain"/>
    <property type="match status" value="1"/>
</dbReference>
<dbReference type="SUPFAM" id="SSF57701">
    <property type="entry name" value="Zn2/Cys6 DNA-binding domain"/>
    <property type="match status" value="1"/>
</dbReference>
<evidence type="ECO:0000313" key="4">
    <source>
        <dbReference type="EMBL" id="KAF7543074.1"/>
    </source>
</evidence>
<gene>
    <name evidence="4" type="ORF">G7Z17_g11043</name>
</gene>
<dbReference type="SMART" id="SM00066">
    <property type="entry name" value="GAL4"/>
    <property type="match status" value="1"/>
</dbReference>
<dbReference type="EMBL" id="JAANBB010000393">
    <property type="protein sequence ID" value="KAF7543074.1"/>
    <property type="molecule type" value="Genomic_DNA"/>
</dbReference>
<evidence type="ECO:0000313" key="5">
    <source>
        <dbReference type="Proteomes" id="UP000722485"/>
    </source>
</evidence>
<organism evidence="4 5">
    <name type="scientific">Cylindrodendrum hubeiense</name>
    <dbReference type="NCBI Taxonomy" id="595255"/>
    <lineage>
        <taxon>Eukaryota</taxon>
        <taxon>Fungi</taxon>
        <taxon>Dikarya</taxon>
        <taxon>Ascomycota</taxon>
        <taxon>Pezizomycotina</taxon>
        <taxon>Sordariomycetes</taxon>
        <taxon>Hypocreomycetidae</taxon>
        <taxon>Hypocreales</taxon>
        <taxon>Nectriaceae</taxon>
        <taxon>Cylindrodendrum</taxon>
    </lineage>
</organism>
<dbReference type="InterPro" id="IPR050613">
    <property type="entry name" value="Sec_Metabolite_Reg"/>
</dbReference>
<dbReference type="Proteomes" id="UP000722485">
    <property type="component" value="Unassembled WGS sequence"/>
</dbReference>
<keyword evidence="2" id="KW-0539">Nucleus</keyword>
<dbReference type="GO" id="GO:0000981">
    <property type="term" value="F:DNA-binding transcription factor activity, RNA polymerase II-specific"/>
    <property type="evidence" value="ECO:0007669"/>
    <property type="project" value="InterPro"/>
</dbReference>
<dbReference type="Pfam" id="PF00172">
    <property type="entry name" value="Zn_clus"/>
    <property type="match status" value="1"/>
</dbReference>
<dbReference type="PANTHER" id="PTHR31001">
    <property type="entry name" value="UNCHARACTERIZED TRANSCRIPTIONAL REGULATORY PROTEIN"/>
    <property type="match status" value="1"/>
</dbReference>
<dbReference type="PROSITE" id="PS00463">
    <property type="entry name" value="ZN2_CY6_FUNGAL_1"/>
    <property type="match status" value="1"/>
</dbReference>
<protein>
    <recommendedName>
        <fullName evidence="3">Zn(2)-C6 fungal-type domain-containing protein</fullName>
    </recommendedName>
</protein>
<dbReference type="PROSITE" id="PS50048">
    <property type="entry name" value="ZN2_CY6_FUNGAL_2"/>
    <property type="match status" value="1"/>
</dbReference>
<comment type="subcellular location">
    <subcellularLocation>
        <location evidence="1">Nucleus</location>
    </subcellularLocation>
</comment>
<dbReference type="OrthoDB" id="1747771at2759"/>
<keyword evidence="5" id="KW-1185">Reference proteome</keyword>
<reference evidence="4" key="1">
    <citation type="submission" date="2020-03" db="EMBL/GenBank/DDBJ databases">
        <title>Draft Genome Sequence of Cylindrodendrum hubeiense.</title>
        <authorList>
            <person name="Buettner E."/>
            <person name="Kellner H."/>
        </authorList>
    </citation>
    <scope>NUCLEOTIDE SEQUENCE</scope>
    <source>
        <strain evidence="4">IHI 201604</strain>
    </source>
</reference>
<dbReference type="AlphaFoldDB" id="A0A9P5H0B5"/>
<dbReference type="InterPro" id="IPR036864">
    <property type="entry name" value="Zn2-C6_fun-type_DNA-bd_sf"/>
</dbReference>
<dbReference type="GO" id="GO:0008270">
    <property type="term" value="F:zinc ion binding"/>
    <property type="evidence" value="ECO:0007669"/>
    <property type="project" value="InterPro"/>
</dbReference>
<evidence type="ECO:0000259" key="3">
    <source>
        <dbReference type="PROSITE" id="PS50048"/>
    </source>
</evidence>
<proteinExistence type="predicted"/>
<accession>A0A9P5H0B5</accession>
<evidence type="ECO:0000256" key="2">
    <source>
        <dbReference type="ARBA" id="ARBA00023242"/>
    </source>
</evidence>
<name>A0A9P5H0B5_9HYPO</name>
<dbReference type="GO" id="GO:0005634">
    <property type="term" value="C:nucleus"/>
    <property type="evidence" value="ECO:0007669"/>
    <property type="project" value="UniProtKB-SubCell"/>
</dbReference>
<evidence type="ECO:0000256" key="1">
    <source>
        <dbReference type="ARBA" id="ARBA00004123"/>
    </source>
</evidence>
<feature type="domain" description="Zn(2)-C6 fungal-type" evidence="3">
    <location>
        <begin position="19"/>
        <end position="50"/>
    </location>
</feature>
<dbReference type="InterPro" id="IPR001138">
    <property type="entry name" value="Zn2Cys6_DnaBD"/>
</dbReference>